<evidence type="ECO:0000313" key="2">
    <source>
        <dbReference type="Proteomes" id="UP000645610"/>
    </source>
</evidence>
<organism evidence="1 2">
    <name type="scientific">Hymenobacter properus</name>
    <dbReference type="NCBI Taxonomy" id="2791026"/>
    <lineage>
        <taxon>Bacteria</taxon>
        <taxon>Pseudomonadati</taxon>
        <taxon>Bacteroidota</taxon>
        <taxon>Cytophagia</taxon>
        <taxon>Cytophagales</taxon>
        <taxon>Hymenobacteraceae</taxon>
        <taxon>Hymenobacter</taxon>
    </lineage>
</organism>
<dbReference type="EMBL" id="JADQDP010000001">
    <property type="protein sequence ID" value="MBF9140821.1"/>
    <property type="molecule type" value="Genomic_DNA"/>
</dbReference>
<comment type="caution">
    <text evidence="1">The sequence shown here is derived from an EMBL/GenBank/DDBJ whole genome shotgun (WGS) entry which is preliminary data.</text>
</comment>
<dbReference type="AlphaFoldDB" id="A0A931FKB4"/>
<dbReference type="RefSeq" id="WP_196285157.1">
    <property type="nucleotide sequence ID" value="NZ_JADQDP010000001.1"/>
</dbReference>
<keyword evidence="2" id="KW-1185">Reference proteome</keyword>
<dbReference type="Proteomes" id="UP000645610">
    <property type="component" value="Unassembled WGS sequence"/>
</dbReference>
<protein>
    <submittedName>
        <fullName evidence="1">Uncharacterized protein</fullName>
    </submittedName>
</protein>
<evidence type="ECO:0000313" key="1">
    <source>
        <dbReference type="EMBL" id="MBF9140821.1"/>
    </source>
</evidence>
<name>A0A931FKB4_9BACT</name>
<sequence length="70" mass="8195">MAKVTLSDEIASLQRELVMRQRVYPNLRQNAKTVREREEMRTTHEHEIACTQATLARLQAMVPQQAELFQ</sequence>
<gene>
    <name evidence="1" type="ORF">I2I01_04200</name>
</gene>
<accession>A0A931FKB4</accession>
<proteinExistence type="predicted"/>
<reference evidence="1 2" key="1">
    <citation type="submission" date="2020-11" db="EMBL/GenBank/DDBJ databases">
        <authorList>
            <person name="Kim M.K."/>
        </authorList>
    </citation>
    <scope>NUCLEOTIDE SEQUENCE [LARGE SCALE GENOMIC DNA]</scope>
    <source>
        <strain evidence="1 2">BT439</strain>
    </source>
</reference>